<evidence type="ECO:0000256" key="2">
    <source>
        <dbReference type="SAM" id="MobiDB-lite"/>
    </source>
</evidence>
<proteinExistence type="inferred from homology"/>
<evidence type="ECO:0000313" key="5">
    <source>
        <dbReference type="Proteomes" id="UP001165060"/>
    </source>
</evidence>
<comment type="similarity">
    <text evidence="1">Belongs to the TUB family.</text>
</comment>
<feature type="compositionally biased region" description="Pro residues" evidence="2">
    <location>
        <begin position="1"/>
        <end position="18"/>
    </location>
</feature>
<dbReference type="PRINTS" id="PR01573">
    <property type="entry name" value="SUPERTUBBY"/>
</dbReference>
<gene>
    <name evidence="4" type="ORF">TeGR_g8581</name>
</gene>
<evidence type="ECO:0000313" key="4">
    <source>
        <dbReference type="EMBL" id="GMI40873.1"/>
    </source>
</evidence>
<feature type="domain" description="Tubby C-terminal" evidence="3">
    <location>
        <begin position="222"/>
        <end position="537"/>
    </location>
</feature>
<dbReference type="EMBL" id="BRYB01000960">
    <property type="protein sequence ID" value="GMI40873.1"/>
    <property type="molecule type" value="Genomic_DNA"/>
</dbReference>
<feature type="compositionally biased region" description="Basic and acidic residues" evidence="2">
    <location>
        <begin position="95"/>
        <end position="104"/>
    </location>
</feature>
<evidence type="ECO:0000256" key="1">
    <source>
        <dbReference type="ARBA" id="ARBA00007129"/>
    </source>
</evidence>
<dbReference type="Proteomes" id="UP001165060">
    <property type="component" value="Unassembled WGS sequence"/>
</dbReference>
<dbReference type="InterPro" id="IPR000007">
    <property type="entry name" value="Tubby_C"/>
</dbReference>
<accession>A0ABQ6N611</accession>
<dbReference type="SUPFAM" id="SSF54518">
    <property type="entry name" value="Tubby C-terminal domain-like"/>
    <property type="match status" value="1"/>
</dbReference>
<feature type="region of interest" description="Disordered" evidence="2">
    <location>
        <begin position="1"/>
        <end position="172"/>
    </location>
</feature>
<feature type="compositionally biased region" description="Basic residues" evidence="2">
    <location>
        <begin position="113"/>
        <end position="128"/>
    </location>
</feature>
<dbReference type="PANTHER" id="PTHR16517">
    <property type="entry name" value="TUBBY-RELATED"/>
    <property type="match status" value="1"/>
</dbReference>
<dbReference type="PANTHER" id="PTHR16517:SF7">
    <property type="entry name" value="PROTEIN KING TUBBY"/>
    <property type="match status" value="1"/>
</dbReference>
<dbReference type="Gene3D" id="3.20.90.10">
    <property type="entry name" value="Tubby Protein, Chain A"/>
    <property type="match status" value="1"/>
</dbReference>
<protein>
    <recommendedName>
        <fullName evidence="3">Tubby C-terminal domain-containing protein</fullName>
    </recommendedName>
</protein>
<organism evidence="4 5">
    <name type="scientific">Tetraparma gracilis</name>
    <dbReference type="NCBI Taxonomy" id="2962635"/>
    <lineage>
        <taxon>Eukaryota</taxon>
        <taxon>Sar</taxon>
        <taxon>Stramenopiles</taxon>
        <taxon>Ochrophyta</taxon>
        <taxon>Bolidophyceae</taxon>
        <taxon>Parmales</taxon>
        <taxon>Triparmaceae</taxon>
        <taxon>Tetraparma</taxon>
    </lineage>
</organism>
<dbReference type="Pfam" id="PF01167">
    <property type="entry name" value="Tub"/>
    <property type="match status" value="1"/>
</dbReference>
<reference evidence="4 5" key="1">
    <citation type="journal article" date="2023" name="Commun. Biol.">
        <title>Genome analysis of Parmales, the sister group of diatoms, reveals the evolutionary specialization of diatoms from phago-mixotrophs to photoautotrophs.</title>
        <authorList>
            <person name="Ban H."/>
            <person name="Sato S."/>
            <person name="Yoshikawa S."/>
            <person name="Yamada K."/>
            <person name="Nakamura Y."/>
            <person name="Ichinomiya M."/>
            <person name="Sato N."/>
            <person name="Blanc-Mathieu R."/>
            <person name="Endo H."/>
            <person name="Kuwata A."/>
            <person name="Ogata H."/>
        </authorList>
    </citation>
    <scope>NUCLEOTIDE SEQUENCE [LARGE SCALE GENOMIC DNA]</scope>
</reference>
<name>A0ABQ6N611_9STRA</name>
<sequence>PPTSRPPPKKGPPPSGPPKKPKGGKKAGGGSAAAEWRKQQSKLPPPIAGPSEAARDLAARDLGRTSSASADLPSDAASRSPSPRSRSPSGSPRGRSKEPRDASGGERSLSRSPRSRPPRSRSRSRSRSPAKPVPKPAPSEFFGAGALGPRESVYEEPPPAAAPDAASLEESRRRELLEKKLEKKKAEHAGALAPSVYNGLHIPLILRELHRFLRSPVEGGPGTQVRCFIERSRSGTNKLAPLYTLYADHEDGSGRLLLCARRLLRARESHYVISTNMDDLYRKRGDRSRHFLGKLRGNGGGTEYTLYDNGKSPKELGLGALENSDEELDPDIWGGKDGEFSLNGVTEEQLGGMRRELASVHYDNDKNKSGAEVRKMEVALPAVGEVKYRNGVGGTETKVEAENWQPACSRDSMAAHFTRVRYQKSQNVLMNKRIFVMHLRESKYDPLSSCLVDFKERANVGSVKNFQMIQSWPEDESKLGEYAGADGTGEGVWTKKDAPSPVLLQMGKVGKNCFNMDFQYPLTMLQAFGICLSRFDTNLSWS</sequence>
<feature type="non-terminal residue" evidence="4">
    <location>
        <position position="1"/>
    </location>
</feature>
<feature type="compositionally biased region" description="Low complexity" evidence="2">
    <location>
        <begin position="66"/>
        <end position="93"/>
    </location>
</feature>
<feature type="compositionally biased region" description="Basic and acidic residues" evidence="2">
    <location>
        <begin position="53"/>
        <end position="63"/>
    </location>
</feature>
<dbReference type="InterPro" id="IPR025659">
    <property type="entry name" value="Tubby-like_C"/>
</dbReference>
<comment type="caution">
    <text evidence="4">The sequence shown here is derived from an EMBL/GenBank/DDBJ whole genome shotgun (WGS) entry which is preliminary data.</text>
</comment>
<keyword evidence="5" id="KW-1185">Reference proteome</keyword>
<evidence type="ECO:0000259" key="3">
    <source>
        <dbReference type="Pfam" id="PF01167"/>
    </source>
</evidence>